<evidence type="ECO:0000313" key="3">
    <source>
        <dbReference type="Proteomes" id="UP000006790"/>
    </source>
</evidence>
<dbReference type="KEGG" id="erc:Ecym_3524"/>
<dbReference type="GO" id="GO:0005762">
    <property type="term" value="C:mitochondrial large ribosomal subunit"/>
    <property type="evidence" value="ECO:0007669"/>
    <property type="project" value="EnsemblFungi"/>
</dbReference>
<dbReference type="Gene3D" id="3.30.160.20">
    <property type="match status" value="1"/>
</dbReference>
<organism evidence="2 3">
    <name type="scientific">Eremothecium cymbalariae (strain CBS 270.75 / DBVPG 7215 / KCTC 17166 / NRRL Y-17582)</name>
    <name type="common">Yeast</name>
    <dbReference type="NCBI Taxonomy" id="931890"/>
    <lineage>
        <taxon>Eukaryota</taxon>
        <taxon>Fungi</taxon>
        <taxon>Dikarya</taxon>
        <taxon>Ascomycota</taxon>
        <taxon>Saccharomycotina</taxon>
        <taxon>Saccharomycetes</taxon>
        <taxon>Saccharomycetales</taxon>
        <taxon>Saccharomycetaceae</taxon>
        <taxon>Eremothecium</taxon>
    </lineage>
</organism>
<feature type="domain" description="Prokaryotic-type class I peptide chain release factors" evidence="1">
    <location>
        <begin position="58"/>
        <end position="188"/>
    </location>
</feature>
<evidence type="ECO:0000259" key="1">
    <source>
        <dbReference type="Pfam" id="PF00472"/>
    </source>
</evidence>
<evidence type="ECO:0000313" key="2">
    <source>
        <dbReference type="EMBL" id="AET39002.1"/>
    </source>
</evidence>
<sequence length="194" mass="22655">MRVIYSGIVVAGVVVQGIRRMGFASRSWVRRYSTGKRVEKVDEECREWVRRLEWRGVPEDLYRTHYDRAGGPGGQNVNKVNSKCTLTINGFSVCEWVPLGVRRQLAEKGFRYYARAKDAVVVQCDTWRSREDNRKGCLQKLVKEIKAAVYFARPVSEEKVERWTKIHKDADRSRLKVKKLHGHKKKARTRITEF</sequence>
<dbReference type="GO" id="GO:0004045">
    <property type="term" value="F:peptidyl-tRNA hydrolase activity"/>
    <property type="evidence" value="ECO:0007669"/>
    <property type="project" value="EnsemblFungi"/>
</dbReference>
<dbReference type="PANTHER" id="PTHR11075">
    <property type="entry name" value="PEPTIDE CHAIN RELEASE FACTOR"/>
    <property type="match status" value="1"/>
</dbReference>
<gene>
    <name evidence="2" type="ordered locus">Ecym_3524</name>
</gene>
<accession>G8JQL8</accession>
<dbReference type="SUPFAM" id="SSF110916">
    <property type="entry name" value="Peptidyl-tRNA hydrolase domain-like"/>
    <property type="match status" value="1"/>
</dbReference>
<dbReference type="OrthoDB" id="270639at2759"/>
<dbReference type="Pfam" id="PF00472">
    <property type="entry name" value="RF-1"/>
    <property type="match status" value="1"/>
</dbReference>
<dbReference type="InterPro" id="IPR052104">
    <property type="entry name" value="Mito_Release_Factor_mL62"/>
</dbReference>
<dbReference type="FunCoup" id="G8JQL8">
    <property type="interactions" value="248"/>
</dbReference>
<dbReference type="InterPro" id="IPR000352">
    <property type="entry name" value="Pep_chain_release_fac_I"/>
</dbReference>
<dbReference type="PANTHER" id="PTHR11075:SF54">
    <property type="entry name" value="LARGE RIBOSOMAL SUBUNIT PROTEIN ML62"/>
    <property type="match status" value="1"/>
</dbReference>
<protein>
    <recommendedName>
        <fullName evidence="1">Prokaryotic-type class I peptide chain release factors domain-containing protein</fullName>
    </recommendedName>
</protein>
<proteinExistence type="predicted"/>
<dbReference type="Proteomes" id="UP000006790">
    <property type="component" value="Chromosome 3"/>
</dbReference>
<dbReference type="GO" id="GO:0016150">
    <property type="term" value="F:translation release factor activity, codon nonspecific"/>
    <property type="evidence" value="ECO:0007669"/>
    <property type="project" value="TreeGrafter"/>
</dbReference>
<reference evidence="3" key="1">
    <citation type="journal article" date="2012" name="G3 (Bethesda)">
        <title>Pichia sorbitophila, an interspecies yeast hybrid reveals early steps of genome resolution following polyploidization.</title>
        <authorList>
            <person name="Leh Louis V."/>
            <person name="Despons L."/>
            <person name="Friedrich A."/>
            <person name="Martin T."/>
            <person name="Durrens P."/>
            <person name="Casaregola S."/>
            <person name="Neuveglise C."/>
            <person name="Fairhead C."/>
            <person name="Marck C."/>
            <person name="Cruz J.A."/>
            <person name="Straub M.L."/>
            <person name="Kugler V."/>
            <person name="Sacerdot C."/>
            <person name="Uzunov Z."/>
            <person name="Thierry A."/>
            <person name="Weiss S."/>
            <person name="Bleykasten C."/>
            <person name="De Montigny J."/>
            <person name="Jacques N."/>
            <person name="Jung P."/>
            <person name="Lemaire M."/>
            <person name="Mallet S."/>
            <person name="Morel G."/>
            <person name="Richard G.F."/>
            <person name="Sarkar A."/>
            <person name="Savel G."/>
            <person name="Schacherer J."/>
            <person name="Seret M.L."/>
            <person name="Talla E."/>
            <person name="Samson G."/>
            <person name="Jubin C."/>
            <person name="Poulain J."/>
            <person name="Vacherie B."/>
            <person name="Barbe V."/>
            <person name="Pelletier E."/>
            <person name="Sherman D.J."/>
            <person name="Westhof E."/>
            <person name="Weissenbach J."/>
            <person name="Baret P.V."/>
            <person name="Wincker P."/>
            <person name="Gaillardin C."/>
            <person name="Dujon B."/>
            <person name="Souciet J.L."/>
        </authorList>
    </citation>
    <scope>NUCLEOTIDE SEQUENCE [LARGE SCALE GENOMIC DNA]</scope>
    <source>
        <strain evidence="3">CBS 270.75 / DBVPG 7215 / KCTC 17166 / NRRL Y-17582</strain>
    </source>
</reference>
<name>G8JQL8_ERECY</name>
<dbReference type="OMA" id="WYNSFDA"/>
<dbReference type="GeneID" id="11469098"/>
<dbReference type="STRING" id="931890.G8JQL8"/>
<keyword evidence="3" id="KW-1185">Reference proteome</keyword>
<dbReference type="InParanoid" id="G8JQL8"/>
<dbReference type="HOGENOM" id="CLU_089470_0_2_1"/>
<dbReference type="AlphaFoldDB" id="G8JQL8"/>
<dbReference type="GO" id="GO:0070126">
    <property type="term" value="P:mitochondrial translational termination"/>
    <property type="evidence" value="ECO:0007669"/>
    <property type="project" value="TreeGrafter"/>
</dbReference>
<dbReference type="RefSeq" id="XP_003645819.1">
    <property type="nucleotide sequence ID" value="XM_003645771.1"/>
</dbReference>
<dbReference type="eggNOG" id="KOG3429">
    <property type="taxonomic scope" value="Eukaryota"/>
</dbReference>
<dbReference type="EMBL" id="CP002499">
    <property type="protein sequence ID" value="AET39002.1"/>
    <property type="molecule type" value="Genomic_DNA"/>
</dbReference>